<evidence type="ECO:0000313" key="5">
    <source>
        <dbReference type="EMBL" id="RDB75884.1"/>
    </source>
</evidence>
<dbReference type="NCBIfam" id="NF038196">
    <property type="entry name" value="ferrodoxin_EFR1"/>
    <property type="match status" value="1"/>
</dbReference>
<dbReference type="Gene3D" id="3.30.70.20">
    <property type="match status" value="1"/>
</dbReference>
<dbReference type="RefSeq" id="WP_009306766.1">
    <property type="nucleotide sequence ID" value="NZ_AP025575.1"/>
</dbReference>
<feature type="domain" description="4Fe-4S ferredoxin-type" evidence="4">
    <location>
        <begin position="210"/>
        <end position="237"/>
    </location>
</feature>
<protein>
    <submittedName>
        <fullName evidence="5">Flavodoxin</fullName>
    </submittedName>
</protein>
<dbReference type="PROSITE" id="PS00198">
    <property type="entry name" value="4FE4S_FER_1"/>
    <property type="match status" value="2"/>
</dbReference>
<dbReference type="SUPFAM" id="SSF52218">
    <property type="entry name" value="Flavoproteins"/>
    <property type="match status" value="1"/>
</dbReference>
<dbReference type="InterPro" id="IPR017896">
    <property type="entry name" value="4Fe4S_Fe-S-bd"/>
</dbReference>
<keyword evidence="3" id="KW-0411">Iron-sulfur</keyword>
<dbReference type="InterPro" id="IPR029039">
    <property type="entry name" value="Flavoprotein-like_sf"/>
</dbReference>
<name>A0A369MMS0_EGGLN</name>
<feature type="domain" description="4Fe-4S ferredoxin-type" evidence="4">
    <location>
        <begin position="180"/>
        <end position="209"/>
    </location>
</feature>
<dbReference type="InterPro" id="IPR017900">
    <property type="entry name" value="4Fe4S_Fe_S_CS"/>
</dbReference>
<proteinExistence type="predicted"/>
<evidence type="ECO:0000313" key="6">
    <source>
        <dbReference type="Proteomes" id="UP000253752"/>
    </source>
</evidence>
<dbReference type="GeneID" id="69511958"/>
<keyword evidence="1" id="KW-0479">Metal-binding</keyword>
<gene>
    <name evidence="5" type="ORF">C1872_13495</name>
</gene>
<dbReference type="EMBL" id="PPTX01000025">
    <property type="protein sequence ID" value="RDB75884.1"/>
    <property type="molecule type" value="Genomic_DNA"/>
</dbReference>
<dbReference type="Gene3D" id="3.40.50.360">
    <property type="match status" value="1"/>
</dbReference>
<dbReference type="Pfam" id="PF13187">
    <property type="entry name" value="Fer4_9"/>
    <property type="match status" value="1"/>
</dbReference>
<dbReference type="GO" id="GO:0046872">
    <property type="term" value="F:metal ion binding"/>
    <property type="evidence" value="ECO:0007669"/>
    <property type="project" value="UniProtKB-KW"/>
</dbReference>
<evidence type="ECO:0000256" key="2">
    <source>
        <dbReference type="ARBA" id="ARBA00023004"/>
    </source>
</evidence>
<organism evidence="5 6">
    <name type="scientific">Eggerthella lenta</name>
    <name type="common">Eubacterium lentum</name>
    <dbReference type="NCBI Taxonomy" id="84112"/>
    <lineage>
        <taxon>Bacteria</taxon>
        <taxon>Bacillati</taxon>
        <taxon>Actinomycetota</taxon>
        <taxon>Coriobacteriia</taxon>
        <taxon>Eggerthellales</taxon>
        <taxon>Eggerthellaceae</taxon>
        <taxon>Eggerthella</taxon>
    </lineage>
</organism>
<dbReference type="SUPFAM" id="SSF54862">
    <property type="entry name" value="4Fe-4S ferredoxins"/>
    <property type="match status" value="1"/>
</dbReference>
<sequence length="260" mass="28121">MILYFSGTGNSQWAARRLAEALDDEVVSINCIMKEGTSAPLRSRKPFVFVAPTYAWRLPRVVDRWIRGASFAGSNDAYFVLTCGGSVGNAAAYAQKLCAGVGLRFRGLASVLMPENYLALYDTPDEAECRALIERAKPRIDEVADLVRRGEPLPEEPVTAKGRFRSGPENALFYPVLVHDAKFVATDACTACGTCVRRCPLNNIALAGGKPAWNGSCTHCMACIAGCPTRAIEYGQKSKARHRHDIWTDAGDGACGGDAR</sequence>
<keyword evidence="2" id="KW-0408">Iron</keyword>
<evidence type="ECO:0000256" key="3">
    <source>
        <dbReference type="ARBA" id="ARBA00023014"/>
    </source>
</evidence>
<accession>A0A369MMS0</accession>
<dbReference type="AlphaFoldDB" id="A0A369MMS0"/>
<evidence type="ECO:0000259" key="4">
    <source>
        <dbReference type="PROSITE" id="PS51379"/>
    </source>
</evidence>
<evidence type="ECO:0000256" key="1">
    <source>
        <dbReference type="ARBA" id="ARBA00022723"/>
    </source>
</evidence>
<dbReference type="GO" id="GO:0051536">
    <property type="term" value="F:iron-sulfur cluster binding"/>
    <property type="evidence" value="ECO:0007669"/>
    <property type="project" value="UniProtKB-KW"/>
</dbReference>
<comment type="caution">
    <text evidence="5">The sequence shown here is derived from an EMBL/GenBank/DDBJ whole genome shotgun (WGS) entry which is preliminary data.</text>
</comment>
<reference evidence="5 6" key="1">
    <citation type="journal article" date="2018" name="Elife">
        <title>Discovery and characterization of a prevalent human gut bacterial enzyme sufficient for the inactivation of a family of plant toxins.</title>
        <authorList>
            <person name="Koppel N."/>
            <person name="Bisanz J.E."/>
            <person name="Pandelia M.E."/>
            <person name="Turnbaugh P.J."/>
            <person name="Balskus E.P."/>
        </authorList>
    </citation>
    <scope>NUCLEOTIDE SEQUENCE [LARGE SCALE GENOMIC DNA]</scope>
    <source>
        <strain evidence="5 6">MR1 #12</strain>
    </source>
</reference>
<dbReference type="Proteomes" id="UP000253752">
    <property type="component" value="Unassembled WGS sequence"/>
</dbReference>
<dbReference type="PROSITE" id="PS51379">
    <property type="entry name" value="4FE4S_FER_2"/>
    <property type="match status" value="2"/>
</dbReference>
<dbReference type="InterPro" id="IPR047964">
    <property type="entry name" value="EFR1-like"/>
</dbReference>